<keyword evidence="3" id="KW-0540">Nuclease</keyword>
<dbReference type="EMBL" id="JHEH01000023">
    <property type="protein sequence ID" value="KEP68802.1"/>
    <property type="molecule type" value="Genomic_DNA"/>
</dbReference>
<dbReference type="CDD" id="cd00085">
    <property type="entry name" value="HNHc"/>
    <property type="match status" value="1"/>
</dbReference>
<keyword evidence="4" id="KW-1185">Reference proteome</keyword>
<dbReference type="STRING" id="1185766.SAMN05216224_10650"/>
<evidence type="ECO:0000313" key="3">
    <source>
        <dbReference type="EMBL" id="KEP68802.1"/>
    </source>
</evidence>
<dbReference type="eggNOG" id="COG1403">
    <property type="taxonomic scope" value="Bacteria"/>
</dbReference>
<dbReference type="Gene3D" id="1.10.30.50">
    <property type="match status" value="1"/>
</dbReference>
<keyword evidence="3" id="KW-0378">Hydrolase</keyword>
<dbReference type="OrthoDB" id="7993590at2"/>
<keyword evidence="3" id="KW-0255">Endonuclease</keyword>
<sequence length="129" mass="14764">MEGRKRKRLTKWQRADVLQANGYLCYLCEERINSAREDWEVEHVIPFALGGADDPSNMRPVHCHCHKEKTKTDVTRIAKAKRVKKKHDGTFRPTRNPVPGSKATGLKKMLDGSVIDRATGRVIKQGWKK</sequence>
<dbReference type="Proteomes" id="UP000027725">
    <property type="component" value="Unassembled WGS sequence"/>
</dbReference>
<organism evidence="3 4">
    <name type="scientific">Thioclava dalianensis</name>
    <dbReference type="NCBI Taxonomy" id="1185766"/>
    <lineage>
        <taxon>Bacteria</taxon>
        <taxon>Pseudomonadati</taxon>
        <taxon>Pseudomonadota</taxon>
        <taxon>Alphaproteobacteria</taxon>
        <taxon>Rhodobacterales</taxon>
        <taxon>Paracoccaceae</taxon>
        <taxon>Thioclava</taxon>
    </lineage>
</organism>
<dbReference type="Pfam" id="PF01844">
    <property type="entry name" value="HNH"/>
    <property type="match status" value="1"/>
</dbReference>
<evidence type="ECO:0000259" key="2">
    <source>
        <dbReference type="SMART" id="SM00507"/>
    </source>
</evidence>
<dbReference type="AlphaFoldDB" id="A0A074U2E1"/>
<dbReference type="InterPro" id="IPR003615">
    <property type="entry name" value="HNH_nuc"/>
</dbReference>
<dbReference type="SMART" id="SM00507">
    <property type="entry name" value="HNHc"/>
    <property type="match status" value="1"/>
</dbReference>
<name>A0A074U2E1_9RHOB</name>
<evidence type="ECO:0000256" key="1">
    <source>
        <dbReference type="SAM" id="MobiDB-lite"/>
    </source>
</evidence>
<dbReference type="RefSeq" id="WP_051693609.1">
    <property type="nucleotide sequence ID" value="NZ_FOVB01000006.1"/>
</dbReference>
<protein>
    <submittedName>
        <fullName evidence="3">HNH endonuclease</fullName>
    </submittedName>
</protein>
<comment type="caution">
    <text evidence="3">The sequence shown here is derived from an EMBL/GenBank/DDBJ whole genome shotgun (WGS) entry which is preliminary data.</text>
</comment>
<gene>
    <name evidence="3" type="ORF">DL1_08695</name>
</gene>
<proteinExistence type="predicted"/>
<evidence type="ECO:0000313" key="4">
    <source>
        <dbReference type="Proteomes" id="UP000027725"/>
    </source>
</evidence>
<dbReference type="GO" id="GO:0008270">
    <property type="term" value="F:zinc ion binding"/>
    <property type="evidence" value="ECO:0007669"/>
    <property type="project" value="InterPro"/>
</dbReference>
<dbReference type="InterPro" id="IPR002711">
    <property type="entry name" value="HNH"/>
</dbReference>
<dbReference type="GO" id="GO:0003676">
    <property type="term" value="F:nucleic acid binding"/>
    <property type="evidence" value="ECO:0007669"/>
    <property type="project" value="InterPro"/>
</dbReference>
<reference evidence="3 4" key="1">
    <citation type="submission" date="2014-03" db="EMBL/GenBank/DDBJ databases">
        <title>The draft genome sequence of Thioclava dalianensis DLFJ1-1.</title>
        <authorList>
            <person name="Lai Q."/>
            <person name="Shao Z."/>
        </authorList>
    </citation>
    <scope>NUCLEOTIDE SEQUENCE [LARGE SCALE GENOMIC DNA]</scope>
    <source>
        <strain evidence="3 4">DLFJ1-1</strain>
    </source>
</reference>
<dbReference type="GO" id="GO:0004519">
    <property type="term" value="F:endonuclease activity"/>
    <property type="evidence" value="ECO:0007669"/>
    <property type="project" value="UniProtKB-KW"/>
</dbReference>
<accession>A0A074U2E1</accession>
<feature type="region of interest" description="Disordered" evidence="1">
    <location>
        <begin position="80"/>
        <end position="105"/>
    </location>
</feature>
<feature type="domain" description="HNH nuclease" evidence="2">
    <location>
        <begin position="12"/>
        <end position="67"/>
    </location>
</feature>